<feature type="compositionally biased region" description="Basic and acidic residues" evidence="4">
    <location>
        <begin position="858"/>
        <end position="872"/>
    </location>
</feature>
<dbReference type="InterPro" id="IPR011993">
    <property type="entry name" value="PH-like_dom_sf"/>
</dbReference>
<feature type="active site" description="Phosphocysteine intermediate" evidence="2">
    <location>
        <position position="366"/>
    </location>
</feature>
<dbReference type="GO" id="GO:0005737">
    <property type="term" value="C:cytoplasm"/>
    <property type="evidence" value="ECO:0007669"/>
    <property type="project" value="TreeGrafter"/>
</dbReference>
<sequence length="885" mass="98358">MNEISEDLQVERVLCGKSGSAHYGSLHLTAHHLIFRYEDAGMEEMWVPYPLISLVVQLPQTLQGQSPITFHTRTFETFSILFASDHDAVDVFESVKELTVCTSVNQLYAFFYSPNPPFDAEGGWSIYSPRKEFGRMGVGTRTKAWRFTDINKEYQFSSTYPSLLVVPTRISDSTLTYAAKYRSKCRIPALTYLHWANFGTITRSSQPMVGIKQNRSVQDEKLVEAIFQSHRSPDSRSSSIPIYGATATNLIVDARPTANAMANTARGAGTENMENYKDAKKTYSGIDHIHAMRESLGKVVDALREADIIAASVSGKVLGEAKQLAVLDRQALRRSGWLRHLSNILEAVVLIVRNVHINSSHVLVHCSDGWDRTSQLAALAQVCLDPYYRTMHGFQVLVEKDWISFGHRFRDRCGHLSSEKFFTSVADSGNAGGGAEAAQAFLTSVQNRFASQHHIKETSPTFHQFLECLRQIQRQFPERFEFNERFLRTIHYHLYSCQFGTFLYNNEQERKRGEDNMVPSERTASLWEFLNSSSQVELHKNTSYNPLLDDLSNRDSKADMGVLTPNAKDIRFWHELYGRTDEEMNGKIIISQVKEDSEFVPSIEGLDDDSVNSHTRTEAVPPVAHSQPTTITSSPTVFRSGSPTASEGLSSSLQGLWSSLPEFGQKVGGGFLVASTPTGLGGTPPRPSSPGRMRGPNAPDFFTNSGVKSMWGKLSSNATAAFTAVQEVYDGVTKDFKGGPRPFEDDTENYSGGRELQASDFSVDGERFTSRASTSFSRVGSSNRPWDSVIPQRSLADLAMDNPWSSVWSPSSPPPTTQLDMDDTDPLPEDPTVAQPSQRQNSAFHHPPKQGPSVSRVTHSDENNVTEQETKRPSLTTDPLGVGLV</sequence>
<dbReference type="AlphaFoldDB" id="A0A0C3JWF4"/>
<dbReference type="PANTHER" id="PTHR10807:SF128">
    <property type="entry name" value="PHOSPHATIDYLINOSITOL-3,5-BISPHOSPHATE 3-PHOSPHATASE"/>
    <property type="match status" value="1"/>
</dbReference>
<dbReference type="Pfam" id="PF06602">
    <property type="entry name" value="Myotub-related"/>
    <property type="match status" value="1"/>
</dbReference>
<protein>
    <recommendedName>
        <fullName evidence="5">Myotubularin phosphatase domain-containing protein</fullName>
    </recommendedName>
</protein>
<keyword evidence="7" id="KW-1185">Reference proteome</keyword>
<dbReference type="InterPro" id="IPR048994">
    <property type="entry name" value="PH-GRAM_MTMR6-9"/>
</dbReference>
<comment type="similarity">
    <text evidence="1">Belongs to the protein-tyrosine phosphatase family. Non-receptor class myotubularin subfamily.</text>
</comment>
<dbReference type="PROSITE" id="PS00383">
    <property type="entry name" value="TYR_PHOSPHATASE_1"/>
    <property type="match status" value="1"/>
</dbReference>
<evidence type="ECO:0000256" key="2">
    <source>
        <dbReference type="PIRSR" id="PIRSR630564-1"/>
    </source>
</evidence>
<feature type="region of interest" description="Disordered" evidence="4">
    <location>
        <begin position="805"/>
        <end position="885"/>
    </location>
</feature>
<dbReference type="Pfam" id="PF21098">
    <property type="entry name" value="PH-GRAM_MTMR6-like"/>
    <property type="match status" value="1"/>
</dbReference>
<proteinExistence type="inferred from homology"/>
<dbReference type="GO" id="GO:0016020">
    <property type="term" value="C:membrane"/>
    <property type="evidence" value="ECO:0007669"/>
    <property type="project" value="TreeGrafter"/>
</dbReference>
<evidence type="ECO:0000256" key="1">
    <source>
        <dbReference type="ARBA" id="ARBA00007471"/>
    </source>
</evidence>
<dbReference type="FunCoup" id="A0A0C3JWF4">
    <property type="interactions" value="205"/>
</dbReference>
<accession>A0A0C3JWF4</accession>
<dbReference type="SMART" id="SM00404">
    <property type="entry name" value="PTPc_motif"/>
    <property type="match status" value="1"/>
</dbReference>
<name>A0A0C3JWF4_PISTI</name>
<dbReference type="STRING" id="870435.A0A0C3JWF4"/>
<dbReference type="InterPro" id="IPR003595">
    <property type="entry name" value="Tyr_Pase_cat"/>
</dbReference>
<dbReference type="PANTHER" id="PTHR10807">
    <property type="entry name" value="MYOTUBULARIN-RELATED"/>
    <property type="match status" value="1"/>
</dbReference>
<gene>
    <name evidence="6" type="ORF">M404DRAFT_579426</name>
</gene>
<evidence type="ECO:0000313" key="6">
    <source>
        <dbReference type="EMBL" id="KIO13458.1"/>
    </source>
</evidence>
<feature type="compositionally biased region" description="Polar residues" evidence="4">
    <location>
        <begin position="626"/>
        <end position="645"/>
    </location>
</feature>
<dbReference type="InterPro" id="IPR010569">
    <property type="entry name" value="Myotubularin-like_Pase_dom"/>
</dbReference>
<dbReference type="InterPro" id="IPR016130">
    <property type="entry name" value="Tyr_Pase_AS"/>
</dbReference>
<dbReference type="GO" id="GO:0004438">
    <property type="term" value="F:phosphatidylinositol-3-phosphate phosphatase activity"/>
    <property type="evidence" value="ECO:0007669"/>
    <property type="project" value="TreeGrafter"/>
</dbReference>
<evidence type="ECO:0000256" key="4">
    <source>
        <dbReference type="SAM" id="MobiDB-lite"/>
    </source>
</evidence>
<dbReference type="InParanoid" id="A0A0C3JWF4"/>
<reference evidence="7" key="2">
    <citation type="submission" date="2015-01" db="EMBL/GenBank/DDBJ databases">
        <title>Evolutionary Origins and Diversification of the Mycorrhizal Mutualists.</title>
        <authorList>
            <consortium name="DOE Joint Genome Institute"/>
            <consortium name="Mycorrhizal Genomics Consortium"/>
            <person name="Kohler A."/>
            <person name="Kuo A."/>
            <person name="Nagy L.G."/>
            <person name="Floudas D."/>
            <person name="Copeland A."/>
            <person name="Barry K.W."/>
            <person name="Cichocki N."/>
            <person name="Veneault-Fourrey C."/>
            <person name="LaButti K."/>
            <person name="Lindquist E.A."/>
            <person name="Lipzen A."/>
            <person name="Lundell T."/>
            <person name="Morin E."/>
            <person name="Murat C."/>
            <person name="Riley R."/>
            <person name="Ohm R."/>
            <person name="Sun H."/>
            <person name="Tunlid A."/>
            <person name="Henrissat B."/>
            <person name="Grigoriev I.V."/>
            <person name="Hibbett D.S."/>
            <person name="Martin F."/>
        </authorList>
    </citation>
    <scope>NUCLEOTIDE SEQUENCE [LARGE SCALE GENOMIC DNA]</scope>
    <source>
        <strain evidence="7">Marx 270</strain>
    </source>
</reference>
<organism evidence="6 7">
    <name type="scientific">Pisolithus tinctorius Marx 270</name>
    <dbReference type="NCBI Taxonomy" id="870435"/>
    <lineage>
        <taxon>Eukaryota</taxon>
        <taxon>Fungi</taxon>
        <taxon>Dikarya</taxon>
        <taxon>Basidiomycota</taxon>
        <taxon>Agaricomycotina</taxon>
        <taxon>Agaricomycetes</taxon>
        <taxon>Agaricomycetidae</taxon>
        <taxon>Boletales</taxon>
        <taxon>Sclerodermatineae</taxon>
        <taxon>Pisolithaceae</taxon>
        <taxon>Pisolithus</taxon>
    </lineage>
</organism>
<feature type="binding site" evidence="3">
    <location>
        <begin position="366"/>
        <end position="372"/>
    </location>
    <ligand>
        <name>substrate</name>
    </ligand>
</feature>
<dbReference type="HOGENOM" id="CLU_001839_0_0_1"/>
<dbReference type="EMBL" id="KN831946">
    <property type="protein sequence ID" value="KIO13458.1"/>
    <property type="molecule type" value="Genomic_DNA"/>
</dbReference>
<dbReference type="Gene3D" id="2.30.29.30">
    <property type="entry name" value="Pleckstrin-homology domain (PH domain)/Phosphotyrosine-binding domain (PTB)"/>
    <property type="match status" value="1"/>
</dbReference>
<reference evidence="6 7" key="1">
    <citation type="submission" date="2014-04" db="EMBL/GenBank/DDBJ databases">
        <authorList>
            <consortium name="DOE Joint Genome Institute"/>
            <person name="Kuo A."/>
            <person name="Kohler A."/>
            <person name="Costa M.D."/>
            <person name="Nagy L.G."/>
            <person name="Floudas D."/>
            <person name="Copeland A."/>
            <person name="Barry K.W."/>
            <person name="Cichocki N."/>
            <person name="Veneault-Fourrey C."/>
            <person name="LaButti K."/>
            <person name="Lindquist E.A."/>
            <person name="Lipzen A."/>
            <person name="Lundell T."/>
            <person name="Morin E."/>
            <person name="Murat C."/>
            <person name="Sun H."/>
            <person name="Tunlid A."/>
            <person name="Henrissat B."/>
            <person name="Grigoriev I.V."/>
            <person name="Hibbett D.S."/>
            <person name="Martin F."/>
            <person name="Nordberg H.P."/>
            <person name="Cantor M.N."/>
            <person name="Hua S.X."/>
        </authorList>
    </citation>
    <scope>NUCLEOTIDE SEQUENCE [LARGE SCALE GENOMIC DNA]</scope>
    <source>
        <strain evidence="6 7">Marx 270</strain>
    </source>
</reference>
<dbReference type="SUPFAM" id="SSF52799">
    <property type="entry name" value="(Phosphotyrosine protein) phosphatases II"/>
    <property type="match status" value="1"/>
</dbReference>
<evidence type="ECO:0000256" key="3">
    <source>
        <dbReference type="PIRSR" id="PIRSR630564-2"/>
    </source>
</evidence>
<dbReference type="CDD" id="cd17666">
    <property type="entry name" value="PTP-MTM-like_fungal"/>
    <property type="match status" value="1"/>
</dbReference>
<feature type="region of interest" description="Disordered" evidence="4">
    <location>
        <begin position="604"/>
        <end position="645"/>
    </location>
</feature>
<evidence type="ECO:0000259" key="5">
    <source>
        <dbReference type="PROSITE" id="PS51339"/>
    </source>
</evidence>
<dbReference type="SUPFAM" id="SSF50729">
    <property type="entry name" value="PH domain-like"/>
    <property type="match status" value="1"/>
</dbReference>
<feature type="compositionally biased region" description="Polar residues" evidence="4">
    <location>
        <begin position="834"/>
        <end position="843"/>
    </location>
</feature>
<feature type="region of interest" description="Disordered" evidence="4">
    <location>
        <begin position="736"/>
        <end position="788"/>
    </location>
</feature>
<feature type="region of interest" description="Disordered" evidence="4">
    <location>
        <begin position="676"/>
        <end position="697"/>
    </location>
</feature>
<dbReference type="GO" id="GO:0046856">
    <property type="term" value="P:phosphatidylinositol dephosphorylation"/>
    <property type="evidence" value="ECO:0007669"/>
    <property type="project" value="TreeGrafter"/>
</dbReference>
<dbReference type="OrthoDB" id="271628at2759"/>
<dbReference type="InterPro" id="IPR030564">
    <property type="entry name" value="Myotubularin"/>
</dbReference>
<dbReference type="InterPro" id="IPR029021">
    <property type="entry name" value="Prot-tyrosine_phosphatase-like"/>
</dbReference>
<dbReference type="Proteomes" id="UP000054217">
    <property type="component" value="Unassembled WGS sequence"/>
</dbReference>
<feature type="domain" description="Myotubularin phosphatase" evidence="5">
    <location>
        <begin position="123"/>
        <end position="577"/>
    </location>
</feature>
<evidence type="ECO:0000313" key="7">
    <source>
        <dbReference type="Proteomes" id="UP000054217"/>
    </source>
</evidence>
<dbReference type="PROSITE" id="PS51339">
    <property type="entry name" value="PPASE_MYOTUBULARIN"/>
    <property type="match status" value="1"/>
</dbReference>